<evidence type="ECO:0000313" key="2">
    <source>
        <dbReference type="Proteomes" id="UP001055072"/>
    </source>
</evidence>
<evidence type="ECO:0000313" key="1">
    <source>
        <dbReference type="EMBL" id="KAI0088098.1"/>
    </source>
</evidence>
<organism evidence="1 2">
    <name type="scientific">Irpex rosettiformis</name>
    <dbReference type="NCBI Taxonomy" id="378272"/>
    <lineage>
        <taxon>Eukaryota</taxon>
        <taxon>Fungi</taxon>
        <taxon>Dikarya</taxon>
        <taxon>Basidiomycota</taxon>
        <taxon>Agaricomycotina</taxon>
        <taxon>Agaricomycetes</taxon>
        <taxon>Polyporales</taxon>
        <taxon>Irpicaceae</taxon>
        <taxon>Irpex</taxon>
    </lineage>
</organism>
<sequence length="81" mass="8903">MAYSADIAVNPTPDHYPTLVENIFLVTVSLFPFVSPFPGGNVRVNASSHYPTLLTICVFTLRGLTYSMWIVTGAWSTVLHS</sequence>
<reference evidence="1" key="1">
    <citation type="journal article" date="2021" name="Environ. Microbiol.">
        <title>Gene family expansions and transcriptome signatures uncover fungal adaptations to wood decay.</title>
        <authorList>
            <person name="Hage H."/>
            <person name="Miyauchi S."/>
            <person name="Viragh M."/>
            <person name="Drula E."/>
            <person name="Min B."/>
            <person name="Chaduli D."/>
            <person name="Navarro D."/>
            <person name="Favel A."/>
            <person name="Norest M."/>
            <person name="Lesage-Meessen L."/>
            <person name="Balint B."/>
            <person name="Merenyi Z."/>
            <person name="de Eugenio L."/>
            <person name="Morin E."/>
            <person name="Martinez A.T."/>
            <person name="Baldrian P."/>
            <person name="Stursova M."/>
            <person name="Martinez M.J."/>
            <person name="Novotny C."/>
            <person name="Magnuson J.K."/>
            <person name="Spatafora J.W."/>
            <person name="Maurice S."/>
            <person name="Pangilinan J."/>
            <person name="Andreopoulos W."/>
            <person name="LaButti K."/>
            <person name="Hundley H."/>
            <person name="Na H."/>
            <person name="Kuo A."/>
            <person name="Barry K."/>
            <person name="Lipzen A."/>
            <person name="Henrissat B."/>
            <person name="Riley R."/>
            <person name="Ahrendt S."/>
            <person name="Nagy L.G."/>
            <person name="Grigoriev I.V."/>
            <person name="Martin F."/>
            <person name="Rosso M.N."/>
        </authorList>
    </citation>
    <scope>NUCLEOTIDE SEQUENCE</scope>
    <source>
        <strain evidence="1">CBS 384.51</strain>
    </source>
</reference>
<dbReference type="EMBL" id="MU274915">
    <property type="protein sequence ID" value="KAI0088098.1"/>
    <property type="molecule type" value="Genomic_DNA"/>
</dbReference>
<keyword evidence="2" id="KW-1185">Reference proteome</keyword>
<accession>A0ACB8U1C3</accession>
<comment type="caution">
    <text evidence="1">The sequence shown here is derived from an EMBL/GenBank/DDBJ whole genome shotgun (WGS) entry which is preliminary data.</text>
</comment>
<protein>
    <submittedName>
        <fullName evidence="1">Uncharacterized protein</fullName>
    </submittedName>
</protein>
<dbReference type="Proteomes" id="UP001055072">
    <property type="component" value="Unassembled WGS sequence"/>
</dbReference>
<gene>
    <name evidence="1" type="ORF">BDY19DRAFT_210598</name>
</gene>
<proteinExistence type="predicted"/>
<name>A0ACB8U1C3_9APHY</name>